<feature type="transmembrane region" description="Helical" evidence="2">
    <location>
        <begin position="44"/>
        <end position="67"/>
    </location>
</feature>
<feature type="compositionally biased region" description="Polar residues" evidence="1">
    <location>
        <begin position="342"/>
        <end position="352"/>
    </location>
</feature>
<dbReference type="OrthoDB" id="3038148at2759"/>
<evidence type="ECO:0000256" key="2">
    <source>
        <dbReference type="SAM" id="Phobius"/>
    </source>
</evidence>
<evidence type="ECO:0000256" key="1">
    <source>
        <dbReference type="SAM" id="MobiDB-lite"/>
    </source>
</evidence>
<keyword evidence="2" id="KW-0472">Membrane</keyword>
<feature type="transmembrane region" description="Helical" evidence="2">
    <location>
        <begin position="174"/>
        <end position="197"/>
    </location>
</feature>
<keyword evidence="4" id="KW-1185">Reference proteome</keyword>
<sequence length="352" mass="38745">MSAPIPVSSLIVEDWFHGLYTAGLLLTLWVIVDNRSYDYGRKIRLIALIISMYICSTMHCALQWFYYSKAIDDNELPGGPGLLNSLTHLAPWIEATGDTFFCLNILIADILFIWRCWVVWQKRWTVVVLPILGTTSGVAMAARFITAQVELETKPALAFTSIKRMRDYVNFSTAYFALSIGTSLFTTFCIALRIILVQRAAAKATKIRKNPYRAAIEIPVESAALYSATLLIFVILDVTKNVNAFYAQNIHAQMTGLAPMLIVLRVAAGHSRPDTAWSTRPDPSIHKPPPEASVGIVSAIRFGAAGATSTDYGTSTCAIDSERVGSRVVHITTEPKVHSETSESNTDSGDHV</sequence>
<reference evidence="3 4" key="1">
    <citation type="journal article" date="2020" name="ISME J.">
        <title>Uncovering the hidden diversity of litter-decomposition mechanisms in mushroom-forming fungi.</title>
        <authorList>
            <person name="Floudas D."/>
            <person name="Bentzer J."/>
            <person name="Ahren D."/>
            <person name="Johansson T."/>
            <person name="Persson P."/>
            <person name="Tunlid A."/>
        </authorList>
    </citation>
    <scope>NUCLEOTIDE SEQUENCE [LARGE SCALE GENOMIC DNA]</scope>
    <source>
        <strain evidence="3 4">CBS 146.42</strain>
    </source>
</reference>
<protein>
    <submittedName>
        <fullName evidence="3">Uncharacterized protein</fullName>
    </submittedName>
</protein>
<feature type="transmembrane region" description="Helical" evidence="2">
    <location>
        <begin position="126"/>
        <end position="145"/>
    </location>
</feature>
<name>A0A8H5FTH7_9AGAR</name>
<dbReference type="EMBL" id="JAACJO010000019">
    <property type="protein sequence ID" value="KAF5348464.1"/>
    <property type="molecule type" value="Genomic_DNA"/>
</dbReference>
<feature type="transmembrane region" description="Helical" evidence="2">
    <location>
        <begin position="250"/>
        <end position="268"/>
    </location>
</feature>
<dbReference type="Proteomes" id="UP000559027">
    <property type="component" value="Unassembled WGS sequence"/>
</dbReference>
<feature type="transmembrane region" description="Helical" evidence="2">
    <location>
        <begin position="92"/>
        <end position="114"/>
    </location>
</feature>
<feature type="transmembrane region" description="Helical" evidence="2">
    <location>
        <begin position="218"/>
        <end position="238"/>
    </location>
</feature>
<dbReference type="AlphaFoldDB" id="A0A8H5FTH7"/>
<organism evidence="3 4">
    <name type="scientific">Leucocoprinus leucothites</name>
    <dbReference type="NCBI Taxonomy" id="201217"/>
    <lineage>
        <taxon>Eukaryota</taxon>
        <taxon>Fungi</taxon>
        <taxon>Dikarya</taxon>
        <taxon>Basidiomycota</taxon>
        <taxon>Agaricomycotina</taxon>
        <taxon>Agaricomycetes</taxon>
        <taxon>Agaricomycetidae</taxon>
        <taxon>Agaricales</taxon>
        <taxon>Agaricineae</taxon>
        <taxon>Agaricaceae</taxon>
        <taxon>Leucocoprinus</taxon>
    </lineage>
</organism>
<gene>
    <name evidence="3" type="ORF">D9756_009536</name>
</gene>
<comment type="caution">
    <text evidence="3">The sequence shown here is derived from an EMBL/GenBank/DDBJ whole genome shotgun (WGS) entry which is preliminary data.</text>
</comment>
<evidence type="ECO:0000313" key="4">
    <source>
        <dbReference type="Proteomes" id="UP000559027"/>
    </source>
</evidence>
<proteinExistence type="predicted"/>
<keyword evidence="2" id="KW-1133">Transmembrane helix</keyword>
<feature type="region of interest" description="Disordered" evidence="1">
    <location>
        <begin position="333"/>
        <end position="352"/>
    </location>
</feature>
<evidence type="ECO:0000313" key="3">
    <source>
        <dbReference type="EMBL" id="KAF5348464.1"/>
    </source>
</evidence>
<keyword evidence="2" id="KW-0812">Transmembrane</keyword>
<accession>A0A8H5FTH7</accession>
<feature type="transmembrane region" description="Helical" evidence="2">
    <location>
        <begin position="15"/>
        <end position="32"/>
    </location>
</feature>